<proteinExistence type="inferred from homology"/>
<evidence type="ECO:0000313" key="12">
    <source>
        <dbReference type="Proteomes" id="UP001164459"/>
    </source>
</evidence>
<keyword evidence="4 9" id="KW-0808">Transferase</keyword>
<accession>A0ABY7HIF7</accession>
<dbReference type="PANTHER" id="PTHR23117:SF13">
    <property type="entry name" value="GUANYLATE KINASE"/>
    <property type="match status" value="1"/>
</dbReference>
<evidence type="ECO:0000256" key="6">
    <source>
        <dbReference type="ARBA" id="ARBA00022777"/>
    </source>
</evidence>
<dbReference type="Gene3D" id="3.40.50.300">
    <property type="entry name" value="P-loop containing nucleotide triphosphate hydrolases"/>
    <property type="match status" value="1"/>
</dbReference>
<keyword evidence="12" id="KW-1185">Reference proteome</keyword>
<evidence type="ECO:0000256" key="8">
    <source>
        <dbReference type="ARBA" id="ARBA00030128"/>
    </source>
</evidence>
<comment type="catalytic activity">
    <reaction evidence="9">
        <text>GMP + ATP = GDP + ADP</text>
        <dbReference type="Rhea" id="RHEA:20780"/>
        <dbReference type="ChEBI" id="CHEBI:30616"/>
        <dbReference type="ChEBI" id="CHEBI:58115"/>
        <dbReference type="ChEBI" id="CHEBI:58189"/>
        <dbReference type="ChEBI" id="CHEBI:456216"/>
        <dbReference type="EC" id="2.7.4.8"/>
    </reaction>
</comment>
<dbReference type="InterPro" id="IPR008144">
    <property type="entry name" value="Guanylate_kin-like_dom"/>
</dbReference>
<dbReference type="PROSITE" id="PS50052">
    <property type="entry name" value="GUANYLATE_KINASE_2"/>
    <property type="match status" value="1"/>
</dbReference>
<dbReference type="NCBIfam" id="TIGR03263">
    <property type="entry name" value="guanyl_kin"/>
    <property type="match status" value="1"/>
</dbReference>
<comment type="similarity">
    <text evidence="1 9">Belongs to the guanylate kinase family.</text>
</comment>
<dbReference type="SUPFAM" id="SSF52540">
    <property type="entry name" value="P-loop containing nucleoside triphosphate hydrolases"/>
    <property type="match status" value="1"/>
</dbReference>
<dbReference type="InterPro" id="IPR008145">
    <property type="entry name" value="GK/Ca_channel_bsu"/>
</dbReference>
<organism evidence="11 12">
    <name type="scientific">Nannocystis punicea</name>
    <dbReference type="NCBI Taxonomy" id="2995304"/>
    <lineage>
        <taxon>Bacteria</taxon>
        <taxon>Pseudomonadati</taxon>
        <taxon>Myxococcota</taxon>
        <taxon>Polyangia</taxon>
        <taxon>Nannocystales</taxon>
        <taxon>Nannocystaceae</taxon>
        <taxon>Nannocystis</taxon>
    </lineage>
</organism>
<dbReference type="SMART" id="SM00072">
    <property type="entry name" value="GuKc"/>
    <property type="match status" value="1"/>
</dbReference>
<dbReference type="InterPro" id="IPR017665">
    <property type="entry name" value="Guanylate_kinase"/>
</dbReference>
<dbReference type="Pfam" id="PF00625">
    <property type="entry name" value="Guanylate_kin"/>
    <property type="match status" value="1"/>
</dbReference>
<feature type="binding site" evidence="9">
    <location>
        <begin position="14"/>
        <end position="21"/>
    </location>
    <ligand>
        <name>ATP</name>
        <dbReference type="ChEBI" id="CHEBI:30616"/>
    </ligand>
</feature>
<keyword evidence="9" id="KW-0963">Cytoplasm</keyword>
<dbReference type="GO" id="GO:0004385">
    <property type="term" value="F:GMP kinase activity"/>
    <property type="evidence" value="ECO:0007669"/>
    <property type="project" value="UniProtKB-EC"/>
</dbReference>
<protein>
    <recommendedName>
        <fullName evidence="3 9">Guanylate kinase</fullName>
        <ecNumber evidence="2 9">2.7.4.8</ecNumber>
    </recommendedName>
    <alternativeName>
        <fullName evidence="8 9">GMP kinase</fullName>
    </alternativeName>
</protein>
<gene>
    <name evidence="9 11" type="primary">gmk</name>
    <name evidence="11" type="ORF">O0S08_23230</name>
</gene>
<evidence type="ECO:0000256" key="4">
    <source>
        <dbReference type="ARBA" id="ARBA00022679"/>
    </source>
</evidence>
<evidence type="ECO:0000259" key="10">
    <source>
        <dbReference type="PROSITE" id="PS50052"/>
    </source>
</evidence>
<evidence type="ECO:0000256" key="5">
    <source>
        <dbReference type="ARBA" id="ARBA00022741"/>
    </source>
</evidence>
<dbReference type="CDD" id="cd00071">
    <property type="entry name" value="GMPK"/>
    <property type="match status" value="1"/>
</dbReference>
<name>A0ABY7HIF7_9BACT</name>
<dbReference type="InterPro" id="IPR027417">
    <property type="entry name" value="P-loop_NTPase"/>
</dbReference>
<evidence type="ECO:0000256" key="3">
    <source>
        <dbReference type="ARBA" id="ARBA00016296"/>
    </source>
</evidence>
<dbReference type="Gene3D" id="3.30.63.10">
    <property type="entry name" value="Guanylate Kinase phosphate binding domain"/>
    <property type="match status" value="1"/>
</dbReference>
<keyword evidence="6 9" id="KW-0418">Kinase</keyword>
<dbReference type="RefSeq" id="WP_269041414.1">
    <property type="nucleotide sequence ID" value="NZ_CP114040.1"/>
</dbReference>
<dbReference type="EC" id="2.7.4.8" evidence="2 9"/>
<dbReference type="InterPro" id="IPR020590">
    <property type="entry name" value="Guanylate_kinase_CS"/>
</dbReference>
<comment type="subcellular location">
    <subcellularLocation>
        <location evidence="9">Cytoplasm</location>
    </subcellularLocation>
</comment>
<keyword evidence="5 9" id="KW-0547">Nucleotide-binding</keyword>
<evidence type="ECO:0000256" key="7">
    <source>
        <dbReference type="ARBA" id="ARBA00022840"/>
    </source>
</evidence>
<evidence type="ECO:0000256" key="9">
    <source>
        <dbReference type="HAMAP-Rule" id="MF_00328"/>
    </source>
</evidence>
<dbReference type="EMBL" id="CP114040">
    <property type="protein sequence ID" value="WAS99053.1"/>
    <property type="molecule type" value="Genomic_DNA"/>
</dbReference>
<dbReference type="HAMAP" id="MF_00328">
    <property type="entry name" value="Guanylate_kinase"/>
    <property type="match status" value="1"/>
</dbReference>
<dbReference type="PANTHER" id="PTHR23117">
    <property type="entry name" value="GUANYLATE KINASE-RELATED"/>
    <property type="match status" value="1"/>
</dbReference>
<evidence type="ECO:0000313" key="11">
    <source>
        <dbReference type="EMBL" id="WAS99053.1"/>
    </source>
</evidence>
<reference evidence="11" key="1">
    <citation type="submission" date="2022-11" db="EMBL/GenBank/DDBJ databases">
        <title>Minimal conservation of predation-associated metabolite biosynthetic gene clusters underscores biosynthetic potential of Myxococcota including descriptions for ten novel species: Archangium lansinium sp. nov., Myxococcus landrumus sp. nov., Nannocystis bai.</title>
        <authorList>
            <person name="Ahearne A."/>
            <person name="Stevens C."/>
            <person name="Dowd S."/>
        </authorList>
    </citation>
    <scope>NUCLEOTIDE SEQUENCE</scope>
    <source>
        <strain evidence="11">Fl3</strain>
    </source>
</reference>
<dbReference type="PROSITE" id="PS00856">
    <property type="entry name" value="GUANYLATE_KINASE_1"/>
    <property type="match status" value="1"/>
</dbReference>
<dbReference type="Proteomes" id="UP001164459">
    <property type="component" value="Chromosome"/>
</dbReference>
<keyword evidence="7 9" id="KW-0067">ATP-binding</keyword>
<evidence type="ECO:0000256" key="1">
    <source>
        <dbReference type="ARBA" id="ARBA00005790"/>
    </source>
</evidence>
<evidence type="ECO:0000256" key="2">
    <source>
        <dbReference type="ARBA" id="ARBA00012961"/>
    </source>
</evidence>
<feature type="domain" description="Guanylate kinase-like" evidence="10">
    <location>
        <begin position="7"/>
        <end position="186"/>
    </location>
</feature>
<sequence>MSSDYKGLLLVVSSPSGAGKTTLCRRLRDEFPQVQFSVSYTTRPPRAGEVHGREYFFVDRDAFTAMAARDEFAEYALVHGNNYGTSASLVREALVSGTDLLFDIDFQGGRQLRRCFPTDVVLVFILPPSLGELQRRLQARNTDSPEVIERRLRVARDELSHYGEYDYVIVNDDLDRAYAALRAIYIAESHRCARQRAAAEAVLSGQQVLGIARGAAGDKKEGA</sequence>
<comment type="function">
    <text evidence="9">Essential for recycling GMP and indirectly, cGMP.</text>
</comment>